<dbReference type="OrthoDB" id="2122982at2759"/>
<keyword evidence="3" id="KW-0862">Zinc</keyword>
<feature type="region of interest" description="Disordered" evidence="5">
    <location>
        <begin position="1210"/>
        <end position="1240"/>
    </location>
</feature>
<proteinExistence type="predicted"/>
<protein>
    <recommendedName>
        <fullName evidence="8">ZZ-type domain-containing protein</fullName>
    </recommendedName>
</protein>
<keyword evidence="1" id="KW-0479">Metal-binding</keyword>
<feature type="compositionally biased region" description="Acidic residues" evidence="5">
    <location>
        <begin position="1360"/>
        <end position="1370"/>
    </location>
</feature>
<dbReference type="GO" id="GO:0008270">
    <property type="term" value="F:zinc ion binding"/>
    <property type="evidence" value="ECO:0007669"/>
    <property type="project" value="UniProtKB-KW"/>
</dbReference>
<feature type="region of interest" description="Disordered" evidence="5">
    <location>
        <begin position="1350"/>
        <end position="1426"/>
    </location>
</feature>
<sequence length="1454" mass="163285">MNGLSVTIDSSAAEHSSLDVPLISYAYEISSSSGPPDTSSRTRTVDAAQERLWTDLSSLYIANEELKTTSTLKPTSRNNDGPTADDVAEKLESLLESFMNGANAVLEELSFLGNAHPALAVAIFAFREVVKLDIARRDNNKKVLVVIIQMQSMMGPMFQLRNLNRDHMPAAERDYHEGRLQELIEVIARNIKECRSDISHFMNRKFMLKLVLAKGYEKKFATHMEVFALRRSELLSVISEYLAIGISSATVALADVGRKLNVVDDKLETIISRLFRNLDTPREREVFRFIQQNGGPRKCVDDLDLLPKLISKVGEPLGTAGSPAIYDQKGLQDLQKQLREALIEDLDKVLEKHYSRFEKILQVQNNNLKSMSAHLKDQGVLMQTHTTRLGKILDTVTTIMVMEEGRIQTKAVKLKDPEIHRVWMQMNLTRSSVKAKVFVLTLRDHISNDNSNPGTPILKRAVLPEEVGDSKRLHPSAPNITDKESDEWVLDYIDVAYVQPIVEAIDEDASGFISVKEANSFALARPQELSLLHWIAYWAAGWHINLANQKREIYSVLLEMYDALPSIHVANRKLVDDYLDDHSLWRVEALLRSIKPLSDTGRKERKLLEIANTVASSQFERLKKNLEDMGYSIESGTDATTIGGSARVETWILPLLLLLLRRHLDIIHLAKTVVLDSSEFEAHVTSLASVFVVFYERMESLEAKFRQLHRDIDNQFENFSYGMFLAAFKKTDLKSSENTLLSLKMDENNGPKSAMTLSNKSVDTSILSRPAGSLVQYEILESLPSEGMPSDHIPHPMEGPWSGLMIHADSGWRDSFACVIHPFTGKAFAGKGEAYFGTLDITNGKFNPEETSSHELVGITFDIPTLSMRCQGMYDPQRDFIKGTFSWMAKEIAPVQTENVQTESQETTEHEVGGDQNRQDLKPLADDDDESKPDLNEDAGIGGDTAILESGEVNILNQEPNSDGVPYNPASTLIGEPSVPSGSFYLTRTPPDVSRFRSLLDGPGRVPCWTIWPTARKRWAFAIEAILFQTRLRLGSRKVLDFILSERRRWLVYCQRFDLTDSSSSSRWFRYEPLSDSEWEDYAIMLSTVNPIIARLYEAMGHYLMSRGTWSIGFVYCDACGKSLAFTRYQCIICMEDDLSHQIDLCENCFNKPDTVHGAGNLTHIPSHSLLRSRHRVHTFEVKTLVGESRLISERSKSIFRVQEAKKLEMKEHDSRKATRGKGTKNKDPSSAPSKNDEPAPTCACCAVVVSTPCWVCVTCSPLTFICDSCGRKNAPVVQAGQGHLLKHHLLRIYDSVEVKAIRTNDTERQLEELNLNISALEKKVDIQLEEAKKMKSVVNDVAKTVGVRDDDHSTIASSDSDDEFPPEDNTELHVKADMEIGVDSEGETNDAVSSSESDNRDSEETDKETSSRPKNQEGKTKPDLVPGFLRLRQNLRASIKTIKLLMTGILHLE</sequence>
<evidence type="ECO:0008006" key="8">
    <source>
        <dbReference type="Google" id="ProtNLM"/>
    </source>
</evidence>
<evidence type="ECO:0000256" key="3">
    <source>
        <dbReference type="ARBA" id="ARBA00022833"/>
    </source>
</evidence>
<feature type="compositionally biased region" description="Basic and acidic residues" evidence="5">
    <location>
        <begin position="1398"/>
        <end position="1423"/>
    </location>
</feature>
<evidence type="ECO:0000256" key="4">
    <source>
        <dbReference type="SAM" id="Coils"/>
    </source>
</evidence>
<dbReference type="Proteomes" id="UP000027222">
    <property type="component" value="Unassembled WGS sequence"/>
</dbReference>
<reference evidence="7" key="1">
    <citation type="journal article" date="2014" name="Proc. Natl. Acad. Sci. U.S.A.">
        <title>Extensive sampling of basidiomycete genomes demonstrates inadequacy of the white-rot/brown-rot paradigm for wood decay fungi.</title>
        <authorList>
            <person name="Riley R."/>
            <person name="Salamov A.A."/>
            <person name="Brown D.W."/>
            <person name="Nagy L.G."/>
            <person name="Floudas D."/>
            <person name="Held B.W."/>
            <person name="Levasseur A."/>
            <person name="Lombard V."/>
            <person name="Morin E."/>
            <person name="Otillar R."/>
            <person name="Lindquist E.A."/>
            <person name="Sun H."/>
            <person name="LaButti K.M."/>
            <person name="Schmutz J."/>
            <person name="Jabbour D."/>
            <person name="Luo H."/>
            <person name="Baker S.E."/>
            <person name="Pisabarro A.G."/>
            <person name="Walton J.D."/>
            <person name="Blanchette R.A."/>
            <person name="Henrissat B."/>
            <person name="Martin F."/>
            <person name="Cullen D."/>
            <person name="Hibbett D.S."/>
            <person name="Grigoriev I.V."/>
        </authorList>
    </citation>
    <scope>NUCLEOTIDE SEQUENCE [LARGE SCALE GENOMIC DNA]</scope>
    <source>
        <strain evidence="7">CBS 339.88</strain>
    </source>
</reference>
<feature type="region of interest" description="Disordered" evidence="5">
    <location>
        <begin position="896"/>
        <end position="943"/>
    </location>
</feature>
<feature type="coiled-coil region" evidence="4">
    <location>
        <begin position="1304"/>
        <end position="1331"/>
    </location>
</feature>
<keyword evidence="7" id="KW-1185">Reference proteome</keyword>
<evidence type="ECO:0000256" key="2">
    <source>
        <dbReference type="ARBA" id="ARBA00022771"/>
    </source>
</evidence>
<keyword evidence="2" id="KW-0863">Zinc-finger</keyword>
<evidence type="ECO:0000256" key="1">
    <source>
        <dbReference type="ARBA" id="ARBA00022723"/>
    </source>
</evidence>
<organism evidence="6 7">
    <name type="scientific">Galerina marginata (strain CBS 339.88)</name>
    <dbReference type="NCBI Taxonomy" id="685588"/>
    <lineage>
        <taxon>Eukaryota</taxon>
        <taxon>Fungi</taxon>
        <taxon>Dikarya</taxon>
        <taxon>Basidiomycota</taxon>
        <taxon>Agaricomycotina</taxon>
        <taxon>Agaricomycetes</taxon>
        <taxon>Agaricomycetidae</taxon>
        <taxon>Agaricales</taxon>
        <taxon>Agaricineae</taxon>
        <taxon>Strophariaceae</taxon>
        <taxon>Galerina</taxon>
    </lineage>
</organism>
<dbReference type="InterPro" id="IPR043145">
    <property type="entry name" value="Znf_ZZ_sf"/>
</dbReference>
<dbReference type="HOGENOM" id="CLU_004050_1_0_1"/>
<feature type="compositionally biased region" description="Polar residues" evidence="5">
    <location>
        <begin position="896"/>
        <end position="905"/>
    </location>
</feature>
<name>A0A067T243_GALM3</name>
<dbReference type="SUPFAM" id="SSF57850">
    <property type="entry name" value="RING/U-box"/>
    <property type="match status" value="1"/>
</dbReference>
<gene>
    <name evidence="6" type="ORF">GALMADRAFT_225374</name>
</gene>
<evidence type="ECO:0000313" key="6">
    <source>
        <dbReference type="EMBL" id="KDR77265.1"/>
    </source>
</evidence>
<accession>A0A067T243</accession>
<keyword evidence="4" id="KW-0175">Coiled coil</keyword>
<dbReference type="EMBL" id="KL142377">
    <property type="protein sequence ID" value="KDR77265.1"/>
    <property type="molecule type" value="Genomic_DNA"/>
</dbReference>
<dbReference type="STRING" id="685588.A0A067T243"/>
<evidence type="ECO:0000313" key="7">
    <source>
        <dbReference type="Proteomes" id="UP000027222"/>
    </source>
</evidence>
<dbReference type="Gene3D" id="3.30.60.90">
    <property type="match status" value="1"/>
</dbReference>
<evidence type="ECO:0000256" key="5">
    <source>
        <dbReference type="SAM" id="MobiDB-lite"/>
    </source>
</evidence>
<feature type="compositionally biased region" description="Basic and acidic residues" evidence="5">
    <location>
        <begin position="907"/>
        <end position="925"/>
    </location>
</feature>